<evidence type="ECO:0000313" key="2">
    <source>
        <dbReference type="Proteomes" id="UP000464318"/>
    </source>
</evidence>
<dbReference type="PANTHER" id="PTHR36849">
    <property type="entry name" value="CYTOPLASMIC PROTEIN-RELATED"/>
    <property type="match status" value="1"/>
</dbReference>
<dbReference type="PANTHER" id="PTHR36849:SF1">
    <property type="entry name" value="CYTOPLASMIC PROTEIN"/>
    <property type="match status" value="1"/>
</dbReference>
<dbReference type="AlphaFoldDB" id="A0A6P1QWA7"/>
<evidence type="ECO:0000313" key="1">
    <source>
        <dbReference type="EMBL" id="QHN65898.1"/>
    </source>
</evidence>
<accession>A0A6P1QWA7</accession>
<gene>
    <name evidence="1" type="ORF">DBX24_08400</name>
</gene>
<dbReference type="InterPro" id="IPR052552">
    <property type="entry name" value="YeaO-like"/>
</dbReference>
<proteinExistence type="predicted"/>
<dbReference type="EMBL" id="CP029149">
    <property type="protein sequence ID" value="QHN65898.1"/>
    <property type="molecule type" value="Genomic_DNA"/>
</dbReference>
<dbReference type="Proteomes" id="UP000464318">
    <property type="component" value="Chromosome"/>
</dbReference>
<protein>
    <submittedName>
        <fullName evidence="1">DUF488 family protein</fullName>
    </submittedName>
</protein>
<dbReference type="RefSeq" id="WP_120489074.1">
    <property type="nucleotide sequence ID" value="NZ_CP029149.1"/>
</dbReference>
<sequence length="119" mass="14213">MQKFFIKRIYEQPSAEDGYRVLIDRLWARGITKEEAQLDEWNKDLAPSNELRKWFHEDSINRWEAFVQKYNAELKTNSSAVEDFLTRVKDQQKVTLVFAAKDEQHSQAPILRDYLNHIL</sequence>
<name>A0A6P1QWA7_9FLAO</name>
<dbReference type="Pfam" id="PF22752">
    <property type="entry name" value="DUF488-N3i"/>
    <property type="match status" value="1"/>
</dbReference>
<reference evidence="1 2" key="1">
    <citation type="submission" date="2018-04" db="EMBL/GenBank/DDBJ databases">
        <title>Characteristic and Complete Genome Sequencing of A Novel Member of Infective Endocarditis Causative Bacteria: Bergeyella cardium QL-PH.</title>
        <authorList>
            <person name="Pan H."/>
            <person name="Sun E."/>
            <person name="Zhang Y."/>
        </authorList>
    </citation>
    <scope>NUCLEOTIDE SEQUENCE [LARGE SCALE GENOMIC DNA]</scope>
    <source>
        <strain evidence="1 2">HPQL</strain>
    </source>
</reference>
<dbReference type="OrthoDB" id="9790745at2"/>
<keyword evidence="2" id="KW-1185">Reference proteome</keyword>
<dbReference type="KEGG" id="bcad:DBX24_08400"/>
<organism evidence="1 2">
    <name type="scientific">Bergeyella cardium</name>
    <dbReference type="NCBI Taxonomy" id="1585976"/>
    <lineage>
        <taxon>Bacteria</taxon>
        <taxon>Pseudomonadati</taxon>
        <taxon>Bacteroidota</taxon>
        <taxon>Flavobacteriia</taxon>
        <taxon>Flavobacteriales</taxon>
        <taxon>Weeksellaceae</taxon>
        <taxon>Bergeyella</taxon>
    </lineage>
</organism>